<dbReference type="OrthoDB" id="8873756at2759"/>
<protein>
    <submittedName>
        <fullName evidence="8">Endothelin 2</fullName>
    </submittedName>
</protein>
<dbReference type="GO" id="GO:0003100">
    <property type="term" value="P:regulation of systemic arterial blood pressure by endothelin"/>
    <property type="evidence" value="ECO:0007669"/>
    <property type="project" value="TreeGrafter"/>
</dbReference>
<evidence type="ECO:0000256" key="3">
    <source>
        <dbReference type="ARBA" id="ARBA00022525"/>
    </source>
</evidence>
<dbReference type="GO" id="GO:0014826">
    <property type="term" value="P:vein smooth muscle contraction"/>
    <property type="evidence" value="ECO:0007669"/>
    <property type="project" value="TreeGrafter"/>
</dbReference>
<dbReference type="AlphaFoldDB" id="A0A8C9T4Q7"/>
<evidence type="ECO:0000256" key="5">
    <source>
        <dbReference type="ARBA" id="ARBA00023322"/>
    </source>
</evidence>
<dbReference type="PANTHER" id="PTHR13874:SF9">
    <property type="entry name" value="ENDOTHELIN-2"/>
    <property type="match status" value="1"/>
</dbReference>
<feature type="region of interest" description="Disordered" evidence="6">
    <location>
        <begin position="148"/>
        <end position="198"/>
    </location>
</feature>
<feature type="domain" description="Endothelin-like toxin" evidence="7">
    <location>
        <begin position="80"/>
        <end position="101"/>
    </location>
</feature>
<reference evidence="8" key="2">
    <citation type="submission" date="2025-08" db="UniProtKB">
        <authorList>
            <consortium name="Ensembl"/>
        </authorList>
    </citation>
    <scope>IDENTIFICATION</scope>
</reference>
<sequence length="263" mass="29073">MRLLAEAAVAVPGLGGGGAEPGHRVRIYHGTAQASHRGDERLTCCVCGLRRRRAPGAGRPVSAEPGPDARPPAQRVRAKRCSCSNWLDKECVYFCHLDIIWVNTPSKTLPYGLGRVAARRLRSTSRCECADPADRACAAFCRHGTMPGKVRGRKRSQTRKRSGAPVEPGMSRRDPRGRERDSSAAGSDPRLAEQPLSRRPVETKPLCCSWTFSPRRLTVFICPRLFPGNFDRSNPVVRVCAYARPRERGGLAGRKPHRRFIKT</sequence>
<proteinExistence type="inferred from homology"/>
<keyword evidence="4" id="KW-0838">Vasoactive</keyword>
<comment type="subcellular location">
    <subcellularLocation>
        <location evidence="1">Secreted</location>
    </subcellularLocation>
</comment>
<organism evidence="8 9">
    <name type="scientific">Scleropages formosus</name>
    <name type="common">Asian bonytongue</name>
    <name type="synonym">Osteoglossum formosum</name>
    <dbReference type="NCBI Taxonomy" id="113540"/>
    <lineage>
        <taxon>Eukaryota</taxon>
        <taxon>Metazoa</taxon>
        <taxon>Chordata</taxon>
        <taxon>Craniata</taxon>
        <taxon>Vertebrata</taxon>
        <taxon>Euteleostomi</taxon>
        <taxon>Actinopterygii</taxon>
        <taxon>Neopterygii</taxon>
        <taxon>Teleostei</taxon>
        <taxon>Osteoglossocephala</taxon>
        <taxon>Osteoglossomorpha</taxon>
        <taxon>Osteoglossiformes</taxon>
        <taxon>Osteoglossidae</taxon>
        <taxon>Scleropages</taxon>
    </lineage>
</organism>
<evidence type="ECO:0000259" key="7">
    <source>
        <dbReference type="SMART" id="SM00272"/>
    </source>
</evidence>
<evidence type="ECO:0000256" key="1">
    <source>
        <dbReference type="ARBA" id="ARBA00004613"/>
    </source>
</evidence>
<reference evidence="8" key="3">
    <citation type="submission" date="2025-09" db="UniProtKB">
        <authorList>
            <consortium name="Ensembl"/>
        </authorList>
    </citation>
    <scope>IDENTIFICATION</scope>
</reference>
<feature type="compositionally biased region" description="Basic residues" evidence="6">
    <location>
        <begin position="150"/>
        <end position="162"/>
    </location>
</feature>
<dbReference type="PROSITE" id="PS00270">
    <property type="entry name" value="ENDOTHELIN"/>
    <property type="match status" value="2"/>
</dbReference>
<feature type="domain" description="Endothelin-like toxin" evidence="7">
    <location>
        <begin position="126"/>
        <end position="147"/>
    </location>
</feature>
<reference evidence="8 9" key="1">
    <citation type="submission" date="2019-04" db="EMBL/GenBank/DDBJ databases">
        <authorList>
            <consortium name="Wellcome Sanger Institute Data Sharing"/>
        </authorList>
    </citation>
    <scope>NUCLEOTIDE SEQUENCE [LARGE SCALE GENOMIC DNA]</scope>
</reference>
<dbReference type="Ensembl" id="ENSSFOT00015064344.1">
    <property type="protein sequence ID" value="ENSSFOP00015045169.1"/>
    <property type="gene ID" value="ENSSFOG00015030552.1"/>
</dbReference>
<comment type="similarity">
    <text evidence="2">Belongs to the endothelin/sarafotoxin family.</text>
</comment>
<dbReference type="InterPro" id="IPR019764">
    <property type="entry name" value="Endothelin_toxin_CS"/>
</dbReference>
<dbReference type="GO" id="GO:0005615">
    <property type="term" value="C:extracellular space"/>
    <property type="evidence" value="ECO:0007669"/>
    <property type="project" value="TreeGrafter"/>
</dbReference>
<dbReference type="GO" id="GO:0006874">
    <property type="term" value="P:intracellular calcium ion homeostasis"/>
    <property type="evidence" value="ECO:0007669"/>
    <property type="project" value="TreeGrafter"/>
</dbReference>
<dbReference type="SMART" id="SM00272">
    <property type="entry name" value="END"/>
    <property type="match status" value="2"/>
</dbReference>
<dbReference type="GO" id="GO:0019229">
    <property type="term" value="P:regulation of vasoconstriction"/>
    <property type="evidence" value="ECO:0007669"/>
    <property type="project" value="InterPro"/>
</dbReference>
<name>A0A8C9T4Q7_SCLFO</name>
<dbReference type="GO" id="GO:0005179">
    <property type="term" value="F:hormone activity"/>
    <property type="evidence" value="ECO:0007669"/>
    <property type="project" value="TreeGrafter"/>
</dbReference>
<feature type="compositionally biased region" description="Basic and acidic residues" evidence="6">
    <location>
        <begin position="170"/>
        <end position="182"/>
    </location>
</feature>
<evidence type="ECO:0000313" key="9">
    <source>
        <dbReference type="Proteomes" id="UP000694397"/>
    </source>
</evidence>
<dbReference type="PANTHER" id="PTHR13874">
    <property type="entry name" value="ENDOTHELIN"/>
    <property type="match status" value="1"/>
</dbReference>
<keyword evidence="3" id="KW-0964">Secreted</keyword>
<dbReference type="Pfam" id="PF00322">
    <property type="entry name" value="Endothelin"/>
    <property type="match status" value="1"/>
</dbReference>
<accession>A0A8C9T4Q7</accession>
<evidence type="ECO:0000313" key="8">
    <source>
        <dbReference type="Ensembl" id="ENSSFOP00015045169.1"/>
    </source>
</evidence>
<dbReference type="Proteomes" id="UP000694397">
    <property type="component" value="Chromosome 23"/>
</dbReference>
<evidence type="ECO:0000256" key="6">
    <source>
        <dbReference type="SAM" id="MobiDB-lite"/>
    </source>
</evidence>
<keyword evidence="5" id="KW-0839">Vasoconstrictor</keyword>
<evidence type="ECO:0000256" key="2">
    <source>
        <dbReference type="ARBA" id="ARBA00010959"/>
    </source>
</evidence>
<feature type="region of interest" description="Disordered" evidence="6">
    <location>
        <begin position="54"/>
        <end position="74"/>
    </location>
</feature>
<dbReference type="InterPro" id="IPR020475">
    <property type="entry name" value="Endothelin"/>
</dbReference>
<evidence type="ECO:0000256" key="4">
    <source>
        <dbReference type="ARBA" id="ARBA00022858"/>
    </source>
</evidence>
<dbReference type="PRINTS" id="PR00365">
    <property type="entry name" value="ENDOTHELIN"/>
</dbReference>
<dbReference type="InterPro" id="IPR001928">
    <property type="entry name" value="Endothln-like_toxin"/>
</dbReference>
<keyword evidence="9" id="KW-1185">Reference proteome</keyword>
<dbReference type="GO" id="GO:0031708">
    <property type="term" value="F:endothelin B receptor binding"/>
    <property type="evidence" value="ECO:0007669"/>
    <property type="project" value="TreeGrafter"/>
</dbReference>
<dbReference type="GeneTree" id="ENSGT00950000183053"/>